<evidence type="ECO:0000256" key="3">
    <source>
        <dbReference type="SAM" id="SignalP"/>
    </source>
</evidence>
<dbReference type="SUPFAM" id="SSF57414">
    <property type="entry name" value="Hairpin loop containing domain-like"/>
    <property type="match status" value="1"/>
</dbReference>
<dbReference type="Gene3D" id="3.50.4.10">
    <property type="entry name" value="Hepatocyte Growth Factor"/>
    <property type="match status" value="2"/>
</dbReference>
<dbReference type="InterPro" id="IPR001940">
    <property type="entry name" value="Peptidase_S1C"/>
</dbReference>
<reference evidence="6" key="1">
    <citation type="journal article" date="2019" name="Int. J. Syst. Evol. Microbiol.">
        <title>The Global Catalogue of Microorganisms (GCM) 10K type strain sequencing project: providing services to taxonomists for standard genome sequencing and annotation.</title>
        <authorList>
            <consortium name="The Broad Institute Genomics Platform"/>
            <consortium name="The Broad Institute Genome Sequencing Center for Infectious Disease"/>
            <person name="Wu L."/>
            <person name="Ma J."/>
        </authorList>
    </citation>
    <scope>NUCLEOTIDE SEQUENCE [LARGE SCALE GENOMIC DNA]</scope>
    <source>
        <strain evidence="6">CGMCC 1.16226</strain>
    </source>
</reference>
<dbReference type="Gene3D" id="2.40.10.10">
    <property type="entry name" value="Trypsin-like serine proteases"/>
    <property type="match status" value="2"/>
</dbReference>
<protein>
    <submittedName>
        <fullName evidence="5">Trypsin-like peptidase domain-containing protein</fullName>
    </submittedName>
</protein>
<evidence type="ECO:0000313" key="5">
    <source>
        <dbReference type="EMBL" id="MFD2055000.1"/>
    </source>
</evidence>
<proteinExistence type="predicted"/>
<dbReference type="SUPFAM" id="SSF50494">
    <property type="entry name" value="Trypsin-like serine proteases"/>
    <property type="match status" value="1"/>
</dbReference>
<evidence type="ECO:0000313" key="6">
    <source>
        <dbReference type="Proteomes" id="UP001597349"/>
    </source>
</evidence>
<sequence>MFRFSKRCIAVSAAVMASICAIHPAWSQSSDVSSSGTAFFVSADGWLVTNAHVVDGCKSVTVVGRGEVTDLKVDVQKDLAVDKSAGAVPAVLKLTNSEPRLGEDVAAFGYPLTTALSSSVKITTGNVNSLLGIGDDSRYLQISTPIQPGNSGGPLVDRSGAVLGITTAVLNDRATGTDNVPQNVNFAVRGSAVRSFLQSRGVAFDAVDAIGPHLETADLAEKVAPAVVLVLCHSRESAAVTDAAPATSSPAPEPYVASRPFRSVDDYDVIGFDYATLRNVSEAQCHAACNADRSCRASTYNKLARFCFLKSDAKLLVKNPDASASVAEELSSSVLVSTFAVASGRDMVGGDYARIKTDFVGCYIVCEANLQCRAFAFVKKKPTCWLKDRLGSLSAELGVDLGVR</sequence>
<keyword evidence="3" id="KW-0732">Signal</keyword>
<dbReference type="InterPro" id="IPR003609">
    <property type="entry name" value="Pan_app"/>
</dbReference>
<dbReference type="PROSITE" id="PS50948">
    <property type="entry name" value="PAN"/>
    <property type="match status" value="1"/>
</dbReference>
<name>A0ABW4WES1_9HYPH</name>
<dbReference type="Pfam" id="PF13365">
    <property type="entry name" value="Trypsin_2"/>
    <property type="match status" value="1"/>
</dbReference>
<keyword evidence="2" id="KW-1015">Disulfide bond</keyword>
<organism evidence="5 6">
    <name type="scientific">Mesorhizobium calcicola</name>
    <dbReference type="NCBI Taxonomy" id="1300310"/>
    <lineage>
        <taxon>Bacteria</taxon>
        <taxon>Pseudomonadati</taxon>
        <taxon>Pseudomonadota</taxon>
        <taxon>Alphaproteobacteria</taxon>
        <taxon>Hyphomicrobiales</taxon>
        <taxon>Phyllobacteriaceae</taxon>
        <taxon>Mesorhizobium</taxon>
    </lineage>
</organism>
<dbReference type="PANTHER" id="PTHR43019">
    <property type="entry name" value="SERINE ENDOPROTEASE DEGS"/>
    <property type="match status" value="1"/>
</dbReference>
<dbReference type="CDD" id="cd01100">
    <property type="entry name" value="APPLE_Factor_XI_like"/>
    <property type="match status" value="1"/>
</dbReference>
<evidence type="ECO:0000256" key="1">
    <source>
        <dbReference type="ARBA" id="ARBA00022737"/>
    </source>
</evidence>
<dbReference type="InterPro" id="IPR043504">
    <property type="entry name" value="Peptidase_S1_PA_chymotrypsin"/>
</dbReference>
<comment type="caution">
    <text evidence="5">The sequence shown here is derived from an EMBL/GenBank/DDBJ whole genome shotgun (WGS) entry which is preliminary data.</text>
</comment>
<dbReference type="EMBL" id="JBHUGY010000028">
    <property type="protein sequence ID" value="MFD2055000.1"/>
    <property type="molecule type" value="Genomic_DNA"/>
</dbReference>
<keyword evidence="6" id="KW-1185">Reference proteome</keyword>
<dbReference type="Proteomes" id="UP001597349">
    <property type="component" value="Unassembled WGS sequence"/>
</dbReference>
<dbReference type="InterPro" id="IPR009003">
    <property type="entry name" value="Peptidase_S1_PA"/>
</dbReference>
<feature type="signal peptide" evidence="3">
    <location>
        <begin position="1"/>
        <end position="27"/>
    </location>
</feature>
<dbReference type="Pfam" id="PF00024">
    <property type="entry name" value="PAN_1"/>
    <property type="match status" value="1"/>
</dbReference>
<dbReference type="PRINTS" id="PR00834">
    <property type="entry name" value="PROTEASES2C"/>
</dbReference>
<dbReference type="RefSeq" id="WP_379020986.1">
    <property type="nucleotide sequence ID" value="NZ_JBHUGY010000028.1"/>
</dbReference>
<feature type="chain" id="PRO_5047227032" evidence="3">
    <location>
        <begin position="28"/>
        <end position="404"/>
    </location>
</feature>
<gene>
    <name evidence="5" type="ORF">ACFSQT_18640</name>
</gene>
<dbReference type="Pfam" id="PF14295">
    <property type="entry name" value="PAN_4"/>
    <property type="match status" value="1"/>
</dbReference>
<evidence type="ECO:0000259" key="4">
    <source>
        <dbReference type="PROSITE" id="PS50948"/>
    </source>
</evidence>
<dbReference type="InterPro" id="IPR000177">
    <property type="entry name" value="Apple"/>
</dbReference>
<accession>A0ABW4WES1</accession>
<keyword evidence="1" id="KW-0677">Repeat</keyword>
<feature type="domain" description="Apple" evidence="4">
    <location>
        <begin position="256"/>
        <end position="331"/>
    </location>
</feature>
<dbReference type="PANTHER" id="PTHR43019:SF23">
    <property type="entry name" value="PROTEASE DO-LIKE 5, CHLOROPLASTIC"/>
    <property type="match status" value="1"/>
</dbReference>
<evidence type="ECO:0000256" key="2">
    <source>
        <dbReference type="ARBA" id="ARBA00023157"/>
    </source>
</evidence>